<comment type="similarity">
    <text evidence="7">Belongs to the DHHC palmitoyltransferase family.</text>
</comment>
<reference evidence="10 11" key="1">
    <citation type="journal article" date="2024" name="Proc. Natl. Acad. Sci. U.S.A.">
        <title>The genetic regulatory architecture and epigenomic basis for age-related changes in rattlesnake venom.</title>
        <authorList>
            <person name="Hogan M.P."/>
            <person name="Holding M.L."/>
            <person name="Nystrom G.S."/>
            <person name="Colston T.J."/>
            <person name="Bartlett D.A."/>
            <person name="Mason A.J."/>
            <person name="Ellsworth S.A."/>
            <person name="Rautsaw R.M."/>
            <person name="Lawrence K.C."/>
            <person name="Strickland J.L."/>
            <person name="He B."/>
            <person name="Fraser P."/>
            <person name="Margres M.J."/>
            <person name="Gilbert D.M."/>
            <person name="Gibbs H.L."/>
            <person name="Parkinson C.L."/>
            <person name="Rokyta D.R."/>
        </authorList>
    </citation>
    <scope>NUCLEOTIDE SEQUENCE [LARGE SCALE GENOMIC DNA]</scope>
    <source>
        <strain evidence="10">DRR0105</strain>
    </source>
</reference>
<keyword evidence="4 7" id="KW-1133">Transmembrane helix</keyword>
<evidence type="ECO:0000256" key="5">
    <source>
        <dbReference type="ARBA" id="ARBA00023136"/>
    </source>
</evidence>
<feature type="region of interest" description="Disordered" evidence="8">
    <location>
        <begin position="1"/>
        <end position="110"/>
    </location>
</feature>
<evidence type="ECO:0000256" key="8">
    <source>
        <dbReference type="SAM" id="MobiDB-lite"/>
    </source>
</evidence>
<accession>A0AAW1AM43</accession>
<feature type="compositionally biased region" description="Basic residues" evidence="8">
    <location>
        <begin position="75"/>
        <end position="87"/>
    </location>
</feature>
<dbReference type="AlphaFoldDB" id="A0AAW1AM43"/>
<dbReference type="EMBL" id="JAOTOJ010000019">
    <property type="protein sequence ID" value="KAK9391115.1"/>
    <property type="molecule type" value="Genomic_DNA"/>
</dbReference>
<dbReference type="InterPro" id="IPR001594">
    <property type="entry name" value="Palmitoyltrfase_DHHC"/>
</dbReference>
<feature type="transmembrane region" description="Helical" evidence="7">
    <location>
        <begin position="234"/>
        <end position="254"/>
    </location>
</feature>
<feature type="compositionally biased region" description="Low complexity" evidence="8">
    <location>
        <begin position="46"/>
        <end position="55"/>
    </location>
</feature>
<feature type="transmembrane region" description="Helical" evidence="7">
    <location>
        <begin position="274"/>
        <end position="292"/>
    </location>
</feature>
<evidence type="ECO:0000313" key="10">
    <source>
        <dbReference type="EMBL" id="KAK9391115.1"/>
    </source>
</evidence>
<evidence type="ECO:0000259" key="9">
    <source>
        <dbReference type="Pfam" id="PF01529"/>
    </source>
</evidence>
<evidence type="ECO:0000256" key="3">
    <source>
        <dbReference type="ARBA" id="ARBA00022692"/>
    </source>
</evidence>
<comment type="subcellular location">
    <subcellularLocation>
        <location evidence="1">Membrane</location>
        <topology evidence="1">Multi-pass membrane protein</topology>
    </subcellularLocation>
</comment>
<evidence type="ECO:0000256" key="4">
    <source>
        <dbReference type="ARBA" id="ARBA00022989"/>
    </source>
</evidence>
<comment type="caution">
    <text evidence="10">The sequence shown here is derived from an EMBL/GenBank/DDBJ whole genome shotgun (WGS) entry which is preliminary data.</text>
</comment>
<feature type="region of interest" description="Disordered" evidence="8">
    <location>
        <begin position="142"/>
        <end position="171"/>
    </location>
</feature>
<dbReference type="GO" id="GO:0019706">
    <property type="term" value="F:protein-cysteine S-palmitoyltransferase activity"/>
    <property type="evidence" value="ECO:0007669"/>
    <property type="project" value="UniProtKB-EC"/>
</dbReference>
<dbReference type="GO" id="GO:0016020">
    <property type="term" value="C:membrane"/>
    <property type="evidence" value="ECO:0007669"/>
    <property type="project" value="UniProtKB-SubCell"/>
</dbReference>
<evidence type="ECO:0000256" key="6">
    <source>
        <dbReference type="ARBA" id="ARBA00023315"/>
    </source>
</evidence>
<dbReference type="Proteomes" id="UP001474421">
    <property type="component" value="Unassembled WGS sequence"/>
</dbReference>
<dbReference type="PANTHER" id="PTHR12246">
    <property type="entry name" value="PALMITOYLTRANSFERASE ZDHHC16"/>
    <property type="match status" value="1"/>
</dbReference>
<protein>
    <recommendedName>
        <fullName evidence="7">Palmitoyltransferase</fullName>
        <ecNumber evidence="7">2.3.1.225</ecNumber>
    </recommendedName>
</protein>
<dbReference type="EC" id="2.3.1.225" evidence="7"/>
<evidence type="ECO:0000256" key="7">
    <source>
        <dbReference type="RuleBase" id="RU079119"/>
    </source>
</evidence>
<comment type="domain">
    <text evidence="7">The DHHC domain is required for palmitoyltransferase activity.</text>
</comment>
<dbReference type="Pfam" id="PF01529">
    <property type="entry name" value="DHHC"/>
    <property type="match status" value="1"/>
</dbReference>
<evidence type="ECO:0000256" key="1">
    <source>
        <dbReference type="ARBA" id="ARBA00004141"/>
    </source>
</evidence>
<evidence type="ECO:0000256" key="2">
    <source>
        <dbReference type="ARBA" id="ARBA00022679"/>
    </source>
</evidence>
<feature type="compositionally biased region" description="Basic and acidic residues" evidence="8">
    <location>
        <begin position="57"/>
        <end position="66"/>
    </location>
</feature>
<comment type="catalytic activity">
    <reaction evidence="7">
        <text>L-cysteinyl-[protein] + hexadecanoyl-CoA = S-hexadecanoyl-L-cysteinyl-[protein] + CoA</text>
        <dbReference type="Rhea" id="RHEA:36683"/>
        <dbReference type="Rhea" id="RHEA-COMP:10131"/>
        <dbReference type="Rhea" id="RHEA-COMP:11032"/>
        <dbReference type="ChEBI" id="CHEBI:29950"/>
        <dbReference type="ChEBI" id="CHEBI:57287"/>
        <dbReference type="ChEBI" id="CHEBI:57379"/>
        <dbReference type="ChEBI" id="CHEBI:74151"/>
        <dbReference type="EC" id="2.3.1.225"/>
    </reaction>
</comment>
<keyword evidence="11" id="KW-1185">Reference proteome</keyword>
<proteinExistence type="inferred from homology"/>
<evidence type="ECO:0000313" key="11">
    <source>
        <dbReference type="Proteomes" id="UP001474421"/>
    </source>
</evidence>
<feature type="transmembrane region" description="Helical" evidence="7">
    <location>
        <begin position="425"/>
        <end position="447"/>
    </location>
</feature>
<dbReference type="InterPro" id="IPR039859">
    <property type="entry name" value="PFA4/ZDH16/20/ERF2-like"/>
</dbReference>
<feature type="transmembrane region" description="Helical" evidence="7">
    <location>
        <begin position="380"/>
        <end position="401"/>
    </location>
</feature>
<sequence>MPNSGTGDRISHHPLPARCKKGCRAGGFASRQGRGGRCGGGGGGPRAAPQDAPDPTRVPERVKEPRNSASPRDLHLRRRRRHHHHHLPQVQLPRRGGERAGLVTSDKGGGAVLLSSPPLKGHFMHPEGDLFIYLFGKPCQAGSPGRREKGRGGEGGAAGRPRRHGDGRAGRVRARASFLFPPLPSARVSRADWPSGGARAGAEAAAGVAMGAAAAASGARCRCGGKGRARLDPCGGLCLLLTYLSVGYADYVILEHVLLQPGFRDSFWCPFHAVAFNLVILMLLICHTRAVFADPGVVPLPDTALDFSDLRSSNSNSNNAAHQNGRNNEDWTVCNRCETYRPPRAHHCRICHRCVRRMDHHCPWINNCVGELNQKYFIQFLFYTGLASLYAMGLVLTTWVWPLDRTSASRPEGYQDGVLGSPVQIAHRIILLVESILFGLFVTVIFYDQVVSIITDETPVEQLRSRLQKEGPRAGSHTRKPKIALLREVFGRGFVLCWFFPCNLTSPSASGPSYSYLPNYDV</sequence>
<gene>
    <name evidence="10" type="ORF">NXF25_018445</name>
</gene>
<keyword evidence="5 7" id="KW-0472">Membrane</keyword>
<name>A0AAW1AM43_CROAD</name>
<feature type="compositionally biased region" description="Gly residues" evidence="8">
    <location>
        <begin position="33"/>
        <end position="45"/>
    </location>
</feature>
<feature type="domain" description="Palmitoyltransferase DHHC" evidence="9">
    <location>
        <begin position="329"/>
        <end position="464"/>
    </location>
</feature>
<organism evidence="10 11">
    <name type="scientific">Crotalus adamanteus</name>
    <name type="common">Eastern diamondback rattlesnake</name>
    <dbReference type="NCBI Taxonomy" id="8729"/>
    <lineage>
        <taxon>Eukaryota</taxon>
        <taxon>Metazoa</taxon>
        <taxon>Chordata</taxon>
        <taxon>Craniata</taxon>
        <taxon>Vertebrata</taxon>
        <taxon>Euteleostomi</taxon>
        <taxon>Lepidosauria</taxon>
        <taxon>Squamata</taxon>
        <taxon>Bifurcata</taxon>
        <taxon>Unidentata</taxon>
        <taxon>Episquamata</taxon>
        <taxon>Toxicofera</taxon>
        <taxon>Serpentes</taxon>
        <taxon>Colubroidea</taxon>
        <taxon>Viperidae</taxon>
        <taxon>Crotalinae</taxon>
        <taxon>Crotalus</taxon>
    </lineage>
</organism>
<keyword evidence="6 7" id="KW-0012">Acyltransferase</keyword>
<keyword evidence="3 7" id="KW-0812">Transmembrane</keyword>
<dbReference type="PROSITE" id="PS50216">
    <property type="entry name" value="DHHC"/>
    <property type="match status" value="1"/>
</dbReference>
<keyword evidence="2 7" id="KW-0808">Transferase</keyword>